<reference evidence="1" key="2">
    <citation type="submission" date="2025-09" db="UniProtKB">
        <authorList>
            <consortium name="Ensembl"/>
        </authorList>
    </citation>
    <scope>IDENTIFICATION</scope>
</reference>
<reference evidence="1" key="1">
    <citation type="submission" date="2025-08" db="UniProtKB">
        <authorList>
            <consortium name="Ensembl"/>
        </authorList>
    </citation>
    <scope>IDENTIFICATION</scope>
</reference>
<protein>
    <submittedName>
        <fullName evidence="1">Uncharacterized protein</fullName>
    </submittedName>
</protein>
<sequence length="55" mass="6402">MSKEILFIVFNVDLHLNHRRVNVLFLASDDLPIKFLHVRMPCNADEKAIQVVLDL</sequence>
<evidence type="ECO:0000313" key="1">
    <source>
        <dbReference type="Ensembl" id="ENSNNAP00000001205.1"/>
    </source>
</evidence>
<dbReference type="Ensembl" id="ENSNNAT00000001271.1">
    <property type="protein sequence ID" value="ENSNNAP00000001205.1"/>
    <property type="gene ID" value="ENSNNAG00000000870.1"/>
</dbReference>
<evidence type="ECO:0000313" key="2">
    <source>
        <dbReference type="Proteomes" id="UP000694559"/>
    </source>
</evidence>
<proteinExistence type="predicted"/>
<dbReference type="Proteomes" id="UP000694559">
    <property type="component" value="Unplaced"/>
</dbReference>
<name>A0A8C6V6Z4_NAJNA</name>
<accession>A0A8C6V6Z4</accession>
<keyword evidence="2" id="KW-1185">Reference proteome</keyword>
<organism evidence="1 2">
    <name type="scientific">Naja naja</name>
    <name type="common">Indian cobra</name>
    <dbReference type="NCBI Taxonomy" id="35670"/>
    <lineage>
        <taxon>Eukaryota</taxon>
        <taxon>Metazoa</taxon>
        <taxon>Chordata</taxon>
        <taxon>Craniata</taxon>
        <taxon>Vertebrata</taxon>
        <taxon>Euteleostomi</taxon>
        <taxon>Lepidosauria</taxon>
        <taxon>Squamata</taxon>
        <taxon>Bifurcata</taxon>
        <taxon>Unidentata</taxon>
        <taxon>Episquamata</taxon>
        <taxon>Toxicofera</taxon>
        <taxon>Serpentes</taxon>
        <taxon>Colubroidea</taxon>
        <taxon>Elapidae</taxon>
        <taxon>Elapinae</taxon>
        <taxon>Naja</taxon>
    </lineage>
</organism>
<dbReference type="AlphaFoldDB" id="A0A8C6V6Z4"/>